<sequence>MDREYALDSEVQHTQQMTWGDSEQGAQLNEFKELMYQSILRSICRLVSPAGRTLLDVGCAYGGFLKAAAAAGFRVLGYDIVPAAVRHVQKLGFEAQVCGQAADFILTSEPLDVITVLDANIYWPDQPAELRQIYDRLKPGGLLVMRVVDKSWLAALGARLQQVTPAAGEKLLRRAVNDHRFSMPLGNLLGLLENTGFRIVSASPRGAVHSEKTSLPVKLSFGLGTALWHTLGIFLAPGVVVIAEKP</sequence>
<gene>
    <name evidence="2" type="ORF">E3A20_01120</name>
</gene>
<dbReference type="Gene3D" id="3.40.50.150">
    <property type="entry name" value="Vaccinia Virus protein VP39"/>
    <property type="match status" value="1"/>
</dbReference>
<dbReference type="Proteomes" id="UP000321083">
    <property type="component" value="Unassembled WGS sequence"/>
</dbReference>
<dbReference type="PANTHER" id="PTHR43861">
    <property type="entry name" value="TRANS-ACONITATE 2-METHYLTRANSFERASE-RELATED"/>
    <property type="match status" value="1"/>
</dbReference>
<evidence type="ECO:0000313" key="3">
    <source>
        <dbReference type="Proteomes" id="UP000321083"/>
    </source>
</evidence>
<organism evidence="2 3">
    <name type="scientific">Planctomyces bekefii</name>
    <dbReference type="NCBI Taxonomy" id="1653850"/>
    <lineage>
        <taxon>Bacteria</taxon>
        <taxon>Pseudomonadati</taxon>
        <taxon>Planctomycetota</taxon>
        <taxon>Planctomycetia</taxon>
        <taxon>Planctomycetales</taxon>
        <taxon>Planctomycetaceae</taxon>
        <taxon>Planctomyces</taxon>
    </lineage>
</organism>
<feature type="transmembrane region" description="Helical" evidence="1">
    <location>
        <begin position="219"/>
        <end position="243"/>
    </location>
</feature>
<evidence type="ECO:0008006" key="4">
    <source>
        <dbReference type="Google" id="ProtNLM"/>
    </source>
</evidence>
<evidence type="ECO:0000313" key="2">
    <source>
        <dbReference type="EMBL" id="TWW12564.1"/>
    </source>
</evidence>
<dbReference type="SUPFAM" id="SSF53335">
    <property type="entry name" value="S-adenosyl-L-methionine-dependent methyltransferases"/>
    <property type="match status" value="1"/>
</dbReference>
<comment type="caution">
    <text evidence="2">The sequence shown here is derived from an EMBL/GenBank/DDBJ whole genome shotgun (WGS) entry which is preliminary data.</text>
</comment>
<dbReference type="EMBL" id="SRHE01000008">
    <property type="protein sequence ID" value="TWW12564.1"/>
    <property type="molecule type" value="Genomic_DNA"/>
</dbReference>
<keyword evidence="1" id="KW-1133">Transmembrane helix</keyword>
<keyword evidence="1" id="KW-0472">Membrane</keyword>
<reference evidence="2 3" key="2">
    <citation type="submission" date="2019-08" db="EMBL/GenBank/DDBJ databases">
        <authorList>
            <person name="Henke P."/>
        </authorList>
    </citation>
    <scope>NUCLEOTIDE SEQUENCE [LARGE SCALE GENOMIC DNA]</scope>
    <source>
        <strain evidence="2">Phe10_nw2017</strain>
    </source>
</reference>
<keyword evidence="1" id="KW-0812">Transmembrane</keyword>
<dbReference type="AlphaFoldDB" id="A0A5C6ME05"/>
<protein>
    <recommendedName>
        <fullName evidence="4">Methyltransferase type 11 domain-containing protein</fullName>
    </recommendedName>
</protein>
<keyword evidence="3" id="KW-1185">Reference proteome</keyword>
<dbReference type="Pfam" id="PF13489">
    <property type="entry name" value="Methyltransf_23"/>
    <property type="match status" value="1"/>
</dbReference>
<accession>A0A5C6ME05</accession>
<reference evidence="2 3" key="1">
    <citation type="submission" date="2019-08" db="EMBL/GenBank/DDBJ databases">
        <title>100 year-old enigma solved: identification of Planctomyces bekefii, the type genus and species of the phylum Planctomycetes.</title>
        <authorList>
            <person name="Svetlana D.N."/>
            <person name="Overmann J."/>
        </authorList>
    </citation>
    <scope>NUCLEOTIDE SEQUENCE [LARGE SCALE GENOMIC DNA]</scope>
    <source>
        <strain evidence="2">Phe10_nw2017</strain>
    </source>
</reference>
<proteinExistence type="predicted"/>
<evidence type="ECO:0000256" key="1">
    <source>
        <dbReference type="SAM" id="Phobius"/>
    </source>
</evidence>
<dbReference type="InterPro" id="IPR029063">
    <property type="entry name" value="SAM-dependent_MTases_sf"/>
</dbReference>
<dbReference type="CDD" id="cd02440">
    <property type="entry name" value="AdoMet_MTases"/>
    <property type="match status" value="1"/>
</dbReference>
<name>A0A5C6ME05_9PLAN</name>